<dbReference type="InterPro" id="IPR001373">
    <property type="entry name" value="Cullin_N"/>
</dbReference>
<sequence>VLGRLKDEEVRCRKYLHPSSYAKVIHECQQRMVADHLQFLHGECQNIIRQEKRD</sequence>
<dbReference type="SUPFAM" id="SSF74788">
    <property type="entry name" value="Cullin repeat-like"/>
    <property type="match status" value="1"/>
</dbReference>
<accession>A0ABD0N7V8</accession>
<keyword evidence="4" id="KW-1185">Reference proteome</keyword>
<evidence type="ECO:0000259" key="2">
    <source>
        <dbReference type="Pfam" id="PF00888"/>
    </source>
</evidence>
<dbReference type="AlphaFoldDB" id="A0ABD0N7V8"/>
<name>A0ABD0N7V8_CIRMR</name>
<evidence type="ECO:0000256" key="1">
    <source>
        <dbReference type="ARBA" id="ARBA00006019"/>
    </source>
</evidence>
<dbReference type="Proteomes" id="UP001529510">
    <property type="component" value="Unassembled WGS sequence"/>
</dbReference>
<dbReference type="Pfam" id="PF00888">
    <property type="entry name" value="Cullin"/>
    <property type="match status" value="1"/>
</dbReference>
<feature type="non-terminal residue" evidence="3">
    <location>
        <position position="54"/>
    </location>
</feature>
<proteinExistence type="inferred from homology"/>
<comment type="caution">
    <text evidence="3">The sequence shown here is derived from an EMBL/GenBank/DDBJ whole genome shotgun (WGS) entry which is preliminary data.</text>
</comment>
<organism evidence="3 4">
    <name type="scientific">Cirrhinus mrigala</name>
    <name type="common">Mrigala</name>
    <dbReference type="NCBI Taxonomy" id="683832"/>
    <lineage>
        <taxon>Eukaryota</taxon>
        <taxon>Metazoa</taxon>
        <taxon>Chordata</taxon>
        <taxon>Craniata</taxon>
        <taxon>Vertebrata</taxon>
        <taxon>Euteleostomi</taxon>
        <taxon>Actinopterygii</taxon>
        <taxon>Neopterygii</taxon>
        <taxon>Teleostei</taxon>
        <taxon>Ostariophysi</taxon>
        <taxon>Cypriniformes</taxon>
        <taxon>Cyprinidae</taxon>
        <taxon>Labeoninae</taxon>
        <taxon>Labeonini</taxon>
        <taxon>Cirrhinus</taxon>
    </lineage>
</organism>
<feature type="non-terminal residue" evidence="3">
    <location>
        <position position="1"/>
    </location>
</feature>
<feature type="domain" description="Cullin N-terminal" evidence="2">
    <location>
        <begin position="3"/>
        <end position="52"/>
    </location>
</feature>
<gene>
    <name evidence="3" type="ORF">M9458_048267</name>
</gene>
<protein>
    <recommendedName>
        <fullName evidence="2">Cullin N-terminal domain-containing protein</fullName>
    </recommendedName>
</protein>
<reference evidence="3 4" key="1">
    <citation type="submission" date="2024-05" db="EMBL/GenBank/DDBJ databases">
        <title>Genome sequencing and assembly of Indian major carp, Cirrhinus mrigala (Hamilton, 1822).</title>
        <authorList>
            <person name="Mohindra V."/>
            <person name="Chowdhury L.M."/>
            <person name="Lal K."/>
            <person name="Jena J.K."/>
        </authorList>
    </citation>
    <scope>NUCLEOTIDE SEQUENCE [LARGE SCALE GENOMIC DNA]</scope>
    <source>
        <strain evidence="3">CM1030</strain>
        <tissue evidence="3">Blood</tissue>
    </source>
</reference>
<comment type="similarity">
    <text evidence="1">Belongs to the cullin family.</text>
</comment>
<evidence type="ECO:0000313" key="3">
    <source>
        <dbReference type="EMBL" id="KAL0157021.1"/>
    </source>
</evidence>
<evidence type="ECO:0000313" key="4">
    <source>
        <dbReference type="Proteomes" id="UP001529510"/>
    </source>
</evidence>
<dbReference type="Gene3D" id="1.20.1310.10">
    <property type="entry name" value="Cullin Repeats"/>
    <property type="match status" value="1"/>
</dbReference>
<dbReference type="EMBL" id="JAMKFB020000024">
    <property type="protein sequence ID" value="KAL0157021.1"/>
    <property type="molecule type" value="Genomic_DNA"/>
</dbReference>
<dbReference type="InterPro" id="IPR016159">
    <property type="entry name" value="Cullin_repeat-like_dom_sf"/>
</dbReference>